<name>A0AAD1VVK8_PELCU</name>
<dbReference type="EMBL" id="OW240913">
    <property type="protein sequence ID" value="CAH2252512.1"/>
    <property type="molecule type" value="Genomic_DNA"/>
</dbReference>
<accession>A0AAD1VVK8</accession>
<protein>
    <submittedName>
        <fullName evidence="1">Uncharacterized protein</fullName>
    </submittedName>
</protein>
<evidence type="ECO:0000313" key="2">
    <source>
        <dbReference type="Proteomes" id="UP001295444"/>
    </source>
</evidence>
<evidence type="ECO:0000313" key="1">
    <source>
        <dbReference type="EMBL" id="CAH2252512.1"/>
    </source>
</evidence>
<dbReference type="AlphaFoldDB" id="A0AAD1VVK8"/>
<sequence>MVERCASLEPLSYAAQGLISHLHWASGRLIAGFESLIEAHIKRLRSCCMAQIMRPCAHWTGEAADLSGRSCSVAINTSWGPRYCPLGPVGVIPDQLGVRANTTKATTNNKMADAAEVKSDILSRLESMFNNFWCKLEDRMHQPVLSHSHERSLQLPTPDMQRKTTVAAVHWAPK</sequence>
<gene>
    <name evidence="1" type="ORF">PECUL_23A027798</name>
</gene>
<proteinExistence type="predicted"/>
<dbReference type="Proteomes" id="UP001295444">
    <property type="component" value="Chromosome 02"/>
</dbReference>
<keyword evidence="2" id="KW-1185">Reference proteome</keyword>
<organism evidence="1 2">
    <name type="scientific">Pelobates cultripes</name>
    <name type="common">Western spadefoot toad</name>
    <dbReference type="NCBI Taxonomy" id="61616"/>
    <lineage>
        <taxon>Eukaryota</taxon>
        <taxon>Metazoa</taxon>
        <taxon>Chordata</taxon>
        <taxon>Craniata</taxon>
        <taxon>Vertebrata</taxon>
        <taxon>Euteleostomi</taxon>
        <taxon>Amphibia</taxon>
        <taxon>Batrachia</taxon>
        <taxon>Anura</taxon>
        <taxon>Pelobatoidea</taxon>
        <taxon>Pelobatidae</taxon>
        <taxon>Pelobates</taxon>
    </lineage>
</organism>
<reference evidence="1" key="1">
    <citation type="submission" date="2022-03" db="EMBL/GenBank/DDBJ databases">
        <authorList>
            <person name="Alioto T."/>
            <person name="Alioto T."/>
            <person name="Gomez Garrido J."/>
        </authorList>
    </citation>
    <scope>NUCLEOTIDE SEQUENCE</scope>
</reference>